<sequence length="275" mass="32547">MINKKESIQNFIANVLSLEKHLSEHLQNCYKEIKALCEKTNLETDNLFSLISEIDANHFSRSPQINIENVDYYLKKERVLTHFDYKTYEQYGDLGYELELFSFKTPSFSDKGDTAFLNFYKRLTEVFIHSLIIFQYSHLKRNHSLVPHYYNKEEKKRISTDLNKIKELKESLSSNFYDQKIFSFLEYSSTLDLLEKRLNQLNSKKRLLFQTAGIENMPLRLISQLLFREFQTIPMTKKLQCSIITSFANILIGDVNPIWDEDKTSNFLQKLKKST</sequence>
<dbReference type="EMBL" id="MAAO01000006">
    <property type="protein sequence ID" value="OUR96141.1"/>
    <property type="molecule type" value="Genomic_DNA"/>
</dbReference>
<dbReference type="AlphaFoldDB" id="A0A1Y5F9G0"/>
<dbReference type="Proteomes" id="UP000196531">
    <property type="component" value="Unassembled WGS sequence"/>
</dbReference>
<keyword evidence="1" id="KW-0175">Coiled coil</keyword>
<name>A0A1Y5F9G0_9BACT</name>
<comment type="caution">
    <text evidence="2">The sequence shown here is derived from an EMBL/GenBank/DDBJ whole genome shotgun (WGS) entry which is preliminary data.</text>
</comment>
<feature type="coiled-coil region" evidence="1">
    <location>
        <begin position="151"/>
        <end position="211"/>
    </location>
</feature>
<evidence type="ECO:0000256" key="1">
    <source>
        <dbReference type="SAM" id="Coils"/>
    </source>
</evidence>
<evidence type="ECO:0000313" key="2">
    <source>
        <dbReference type="EMBL" id="OUR96141.1"/>
    </source>
</evidence>
<protein>
    <submittedName>
        <fullName evidence="2">Uncharacterized protein</fullName>
    </submittedName>
</protein>
<organism evidence="2 3">
    <name type="scientific">Halobacteriovorax marinus</name>
    <dbReference type="NCBI Taxonomy" id="97084"/>
    <lineage>
        <taxon>Bacteria</taxon>
        <taxon>Pseudomonadati</taxon>
        <taxon>Bdellovibrionota</taxon>
        <taxon>Bacteriovoracia</taxon>
        <taxon>Bacteriovoracales</taxon>
        <taxon>Halobacteriovoraceae</taxon>
        <taxon>Halobacteriovorax</taxon>
    </lineage>
</organism>
<accession>A0A1Y5F9G0</accession>
<evidence type="ECO:0000313" key="3">
    <source>
        <dbReference type="Proteomes" id="UP000196531"/>
    </source>
</evidence>
<reference evidence="3" key="1">
    <citation type="journal article" date="2017" name="Proc. Natl. Acad. Sci. U.S.A.">
        <title>Simulation of Deepwater Horizon oil plume reveals substrate specialization within a complex community of hydrocarbon-degraders.</title>
        <authorList>
            <person name="Hu P."/>
            <person name="Dubinsky E.A."/>
            <person name="Probst A.J."/>
            <person name="Wang J."/>
            <person name="Sieber C.M.K."/>
            <person name="Tom L.M."/>
            <person name="Gardinali P."/>
            <person name="Banfield J.F."/>
            <person name="Atlas R.M."/>
            <person name="Andersen G.L."/>
        </authorList>
    </citation>
    <scope>NUCLEOTIDE SEQUENCE [LARGE SCALE GENOMIC DNA]</scope>
</reference>
<proteinExistence type="predicted"/>
<gene>
    <name evidence="2" type="ORF">A9Q84_07205</name>
</gene>